<keyword evidence="1" id="KW-0808">Transferase</keyword>
<keyword evidence="2" id="KW-1185">Reference proteome</keyword>
<organism evidence="1 2">
    <name type="scientific">Salinicoccus hispanicus</name>
    <dbReference type="NCBI Taxonomy" id="157225"/>
    <lineage>
        <taxon>Bacteria</taxon>
        <taxon>Bacillati</taxon>
        <taxon>Bacillota</taxon>
        <taxon>Bacilli</taxon>
        <taxon>Bacillales</taxon>
        <taxon>Staphylococcaceae</taxon>
        <taxon>Salinicoccus</taxon>
    </lineage>
</organism>
<dbReference type="Pfam" id="PF14305">
    <property type="entry name" value="ATPgrasp_TupA"/>
    <property type="match status" value="1"/>
</dbReference>
<sequence>MNKAVKNILSYSISFLPDKFYSHVTFVLRHKRLPNHNKTGYFNDMMVHKKLTDKNIELKRLVDKYHVRSHIEKEIGSDHLIPLVGVYKDPEEVNFEELPSAFVLKMTFGAQNNLICTDKSTLNWEKQKTIINKWLKYDAYKRTREWQYDGLEKQFVIEEYISDAQGKTNDYKFWCFHGEPKIVQVNVDRLSEVKRNMYYAENFEFIDDLYFANPHSEEPIDMPENYQEMLNIARKLSTGHEFLRVDLYNIDGKIYFGELTLYPDNCNIKMKPLKYEKIFGDMLSIKS</sequence>
<gene>
    <name evidence="1" type="ORF">GQ671_06760</name>
</gene>
<dbReference type="Proteomes" id="UP000436284">
    <property type="component" value="Unassembled WGS sequence"/>
</dbReference>
<dbReference type="OrthoDB" id="9791827at2"/>
<dbReference type="EMBL" id="WUUK01000002">
    <property type="protein sequence ID" value="MXQ50968.1"/>
    <property type="molecule type" value="Genomic_DNA"/>
</dbReference>
<evidence type="ECO:0000313" key="1">
    <source>
        <dbReference type="EMBL" id="MXQ50968.1"/>
    </source>
</evidence>
<accession>A0A6N8TYA8</accession>
<name>A0A6N8TYA8_9STAP</name>
<dbReference type="InterPro" id="IPR029465">
    <property type="entry name" value="ATPgrasp_TupA"/>
</dbReference>
<evidence type="ECO:0000313" key="2">
    <source>
        <dbReference type="Proteomes" id="UP000436284"/>
    </source>
</evidence>
<proteinExistence type="predicted"/>
<reference evidence="1 2" key="1">
    <citation type="submission" date="2019-12" db="EMBL/GenBank/DDBJ databases">
        <title>Salinicoccus cyprini sp. nov., isolated from gastro-intestinal tract of mirror carp, Cyprinus carpio var. specularis, collected from Gobind Sagar Reservoir, Himachal Pradesh, India.</title>
        <authorList>
            <person name="Talwar C."/>
            <person name="Singh A.K."/>
            <person name="Lal R."/>
            <person name="Negi R.K."/>
        </authorList>
    </citation>
    <scope>NUCLEOTIDE SEQUENCE [LARGE SCALE GENOMIC DNA]</scope>
    <source>
        <strain evidence="1 2">J-82</strain>
    </source>
</reference>
<dbReference type="AlphaFoldDB" id="A0A6N8TYA8"/>
<protein>
    <submittedName>
        <fullName evidence="1">Glycosyltransferase</fullName>
    </submittedName>
</protein>
<dbReference type="GO" id="GO:0016740">
    <property type="term" value="F:transferase activity"/>
    <property type="evidence" value="ECO:0007669"/>
    <property type="project" value="UniProtKB-KW"/>
</dbReference>
<comment type="caution">
    <text evidence="1">The sequence shown here is derived from an EMBL/GenBank/DDBJ whole genome shotgun (WGS) entry which is preliminary data.</text>
</comment>
<dbReference type="RefSeq" id="WP_160654572.1">
    <property type="nucleotide sequence ID" value="NZ_WUUK01000002.1"/>
</dbReference>